<organism evidence="8 9">
    <name type="scientific">Tepidimicrobium xylanilyticum</name>
    <dbReference type="NCBI Taxonomy" id="1123352"/>
    <lineage>
        <taxon>Bacteria</taxon>
        <taxon>Bacillati</taxon>
        <taxon>Bacillota</taxon>
        <taxon>Tissierellia</taxon>
        <taxon>Tissierellales</taxon>
        <taxon>Tepidimicrobiaceae</taxon>
        <taxon>Tepidimicrobium</taxon>
    </lineage>
</organism>
<keyword evidence="3 6" id="KW-0378">Hydrolase</keyword>
<dbReference type="Pfam" id="PF13620">
    <property type="entry name" value="CarboxypepD_reg"/>
    <property type="match status" value="1"/>
</dbReference>
<dbReference type="SUPFAM" id="SSF52743">
    <property type="entry name" value="Subtilisin-like"/>
    <property type="match status" value="1"/>
</dbReference>
<feature type="active site" description="Charge relay system" evidence="5 6">
    <location>
        <position position="267"/>
    </location>
</feature>
<evidence type="ECO:0000313" key="9">
    <source>
        <dbReference type="Proteomes" id="UP000198828"/>
    </source>
</evidence>
<evidence type="ECO:0000313" key="8">
    <source>
        <dbReference type="EMBL" id="SDW03580.1"/>
    </source>
</evidence>
<dbReference type="SUPFAM" id="SSF49464">
    <property type="entry name" value="Carboxypeptidase regulatory domain-like"/>
    <property type="match status" value="1"/>
</dbReference>
<dbReference type="InterPro" id="IPR036116">
    <property type="entry name" value="FN3_sf"/>
</dbReference>
<dbReference type="PROSITE" id="PS50853">
    <property type="entry name" value="FN3"/>
    <property type="match status" value="1"/>
</dbReference>
<dbReference type="Gene3D" id="2.60.40.1120">
    <property type="entry name" value="Carboxypeptidase-like, regulatory domain"/>
    <property type="match status" value="2"/>
</dbReference>
<dbReference type="PANTHER" id="PTHR43806">
    <property type="entry name" value="PEPTIDASE S8"/>
    <property type="match status" value="1"/>
</dbReference>
<dbReference type="InterPro" id="IPR003961">
    <property type="entry name" value="FN3_dom"/>
</dbReference>
<dbReference type="InterPro" id="IPR000209">
    <property type="entry name" value="Peptidase_S8/S53_dom"/>
</dbReference>
<evidence type="ECO:0000256" key="4">
    <source>
        <dbReference type="ARBA" id="ARBA00022825"/>
    </source>
</evidence>
<dbReference type="NCBIfam" id="NF038128">
    <property type="entry name" value="choice_anch_J"/>
    <property type="match status" value="2"/>
</dbReference>
<evidence type="ECO:0000256" key="1">
    <source>
        <dbReference type="ARBA" id="ARBA00011073"/>
    </source>
</evidence>
<dbReference type="Pfam" id="PF00082">
    <property type="entry name" value="Peptidase_S8"/>
    <property type="match status" value="1"/>
</dbReference>
<evidence type="ECO:0000256" key="6">
    <source>
        <dbReference type="PROSITE-ProRule" id="PRU01240"/>
    </source>
</evidence>
<dbReference type="Gene3D" id="2.60.40.10">
    <property type="entry name" value="Immunoglobulins"/>
    <property type="match status" value="3"/>
</dbReference>
<dbReference type="EMBL" id="FNNG01000001">
    <property type="protein sequence ID" value="SDW03580.1"/>
    <property type="molecule type" value="Genomic_DNA"/>
</dbReference>
<evidence type="ECO:0000256" key="3">
    <source>
        <dbReference type="ARBA" id="ARBA00022801"/>
    </source>
</evidence>
<reference evidence="8 9" key="1">
    <citation type="submission" date="2016-10" db="EMBL/GenBank/DDBJ databases">
        <authorList>
            <person name="de Groot N.N."/>
        </authorList>
    </citation>
    <scope>NUCLEOTIDE SEQUENCE [LARGE SCALE GENOMIC DNA]</scope>
    <source>
        <strain evidence="8 9">DSM 23310</strain>
    </source>
</reference>
<dbReference type="PANTHER" id="PTHR43806:SF67">
    <property type="entry name" value="EGF-LIKE DOMAIN-CONTAINING PROTEIN"/>
    <property type="match status" value="1"/>
</dbReference>
<feature type="domain" description="Fibronectin type-III" evidence="7">
    <location>
        <begin position="791"/>
        <end position="883"/>
    </location>
</feature>
<protein>
    <submittedName>
        <fullName evidence="8">Immune inhibitor A peptidase M6</fullName>
    </submittedName>
</protein>
<dbReference type="GO" id="GO:0004252">
    <property type="term" value="F:serine-type endopeptidase activity"/>
    <property type="evidence" value="ECO:0007669"/>
    <property type="project" value="UniProtKB-UniRule"/>
</dbReference>
<dbReference type="SUPFAM" id="SSF49899">
    <property type="entry name" value="Concanavalin A-like lectins/glucanases"/>
    <property type="match status" value="2"/>
</dbReference>
<feature type="active site" description="Charge relay system" evidence="5 6">
    <location>
        <position position="220"/>
    </location>
</feature>
<dbReference type="GO" id="GO:0006508">
    <property type="term" value="P:proteolysis"/>
    <property type="evidence" value="ECO:0007669"/>
    <property type="project" value="UniProtKB-KW"/>
</dbReference>
<dbReference type="InterPro" id="IPR013784">
    <property type="entry name" value="Carb-bd-like_fold"/>
</dbReference>
<accession>A0A1H2Q9H1</accession>
<dbReference type="PROSITE" id="PS00138">
    <property type="entry name" value="SUBTILASE_SER"/>
    <property type="match status" value="1"/>
</dbReference>
<dbReference type="Pfam" id="PF09136">
    <property type="entry name" value="Glucodextran_B"/>
    <property type="match status" value="1"/>
</dbReference>
<keyword evidence="9" id="KW-1185">Reference proteome</keyword>
<name>A0A1H2Q9H1_9FIRM</name>
<keyword evidence="4 6" id="KW-0720">Serine protease</keyword>
<dbReference type="RefSeq" id="WP_093749758.1">
    <property type="nucleotide sequence ID" value="NZ_BSYN01000001.1"/>
</dbReference>
<keyword evidence="2 6" id="KW-0645">Protease</keyword>
<dbReference type="InterPro" id="IPR023828">
    <property type="entry name" value="Peptidase_S8_Ser-AS"/>
</dbReference>
<proteinExistence type="inferred from homology"/>
<dbReference type="SUPFAM" id="SSF49452">
    <property type="entry name" value="Starch-binding domain-like"/>
    <property type="match status" value="1"/>
</dbReference>
<dbReference type="InterPro" id="IPR015500">
    <property type="entry name" value="Peptidase_S8_subtilisin-rel"/>
</dbReference>
<dbReference type="SUPFAM" id="SSF49265">
    <property type="entry name" value="Fibronectin type III"/>
    <property type="match status" value="1"/>
</dbReference>
<evidence type="ECO:0000256" key="5">
    <source>
        <dbReference type="PIRSR" id="PIRSR615500-1"/>
    </source>
</evidence>
<gene>
    <name evidence="8" type="ORF">SAMN05660923_00088</name>
</gene>
<dbReference type="Gene3D" id="2.60.120.260">
    <property type="entry name" value="Galactose-binding domain-like"/>
    <property type="match status" value="1"/>
</dbReference>
<dbReference type="PRINTS" id="PR00723">
    <property type="entry name" value="SUBTILISIN"/>
</dbReference>
<dbReference type="InterPro" id="IPR050131">
    <property type="entry name" value="Peptidase_S8_subtilisin-like"/>
</dbReference>
<comment type="similarity">
    <text evidence="1 6">Belongs to the peptidase S8 family.</text>
</comment>
<dbReference type="InterPro" id="IPR036852">
    <property type="entry name" value="Peptidase_S8/S53_dom_sf"/>
</dbReference>
<evidence type="ECO:0000256" key="2">
    <source>
        <dbReference type="ARBA" id="ARBA00022670"/>
    </source>
</evidence>
<evidence type="ECO:0000259" key="7">
    <source>
        <dbReference type="PROSITE" id="PS50853"/>
    </source>
</evidence>
<dbReference type="OrthoDB" id="1699244at2"/>
<dbReference type="Proteomes" id="UP000198828">
    <property type="component" value="Unassembled WGS sequence"/>
</dbReference>
<dbReference type="InterPro" id="IPR008969">
    <property type="entry name" value="CarboxyPept-like_regulatory"/>
</dbReference>
<feature type="active site" description="Charge relay system" evidence="5 6">
    <location>
        <position position="443"/>
    </location>
</feature>
<dbReference type="InterPro" id="IPR013783">
    <property type="entry name" value="Ig-like_fold"/>
</dbReference>
<dbReference type="Pfam" id="PF20773">
    <property type="entry name" value="InhA-like_MAM"/>
    <property type="match status" value="2"/>
</dbReference>
<dbReference type="GO" id="GO:0030246">
    <property type="term" value="F:carbohydrate binding"/>
    <property type="evidence" value="ECO:0007669"/>
    <property type="project" value="InterPro"/>
</dbReference>
<sequence length="2054" mass="226068">MPKNRRTVKILSLLIAMILVLGNVTSLVHAKEQNLSTVKEDLKLEAANKVTKEVREDFKKGDLVEVLVYMKDQADVMNVAKATEVSLLSKMTPYSTKMEVRKAVTEALRDKADMTQSKLIKYLEQEKEKGNVEEFKSFHIVNMVFVKATPEVVENISFMNEVGKIYKNKIHKLEYIKETRADGKINLDYTEPQWNIIRVGADQVWNMGIDGTGTVVGLIDSGADWTHPALRNKWRGYDPNTGKVVEPEKSWIDLQYRASLPEDSDTHGTHVLGTILGREPNGSNPIGVAPGARWIAARVFDRSGYTTDRILLDAAEWMLHPGGDPTAAPDVVNNSWGGPGGIDDWYRDAVRAWRAAKIFPVFSAGNQRPGEPLPWPGSISNPANYPESYAVAAVDRYDKRASFSKLGPSPYDEILIKPNISAPGVNIYSSIPGGYTGGYSGTSMSAPHVSGTVALLLSANNSLNLGDIENILANTADPLTDNTYRKSPNFGYGYGMVNAFKAVSEVVTGIGVVEGKVLKEGEDLEDVSIIHEQEITEAFVGSEIEIEARLIDDVAVTEAELLVKPAGKSYWFMIPMNRISGDHKDGIYKGIISSDMLIGDSITYKIKAVDYAGVAVVSEDYGIDIRFGVVPDEYVQGFEKNALGWKFNGSWQWGKATGSDPTPYEGEGLAGTVLGGNYSNNADDWLITPPIDLRDTSLPSASLRFHHWYRLENNYDKGYVYVSNDYGENWNQVTTITGSSASWKELVINLNDYIGSTNPVFVGFRLTSDGSSNYEGWYIDNVRLLGPDSEAPQVPTDFKAKAGMAGIELTWIPSPDGDMSHYNVYRAEEADGEYVKIGETVATTYLDMDVVGNKTYYYKINAEDTSGNVSDFTGAVQATALEITILYSSDFEEDDGGFVIGGTNSCWEWGIPTSGPNSAASGEKVWATNLSGDYYTNSDAYIESPEIVIPEDQMPYLSFKHWYHTENNYDYGYVQISKDDGATWTNLTGKITNVSNGWVAEEIPLTEYRGDTIKIRFKFYSDYSIVRSGWYIDDVIVSGVNYEPPTEEVIAYDDGIADDALVLVSAGNGCAVRFTPSQNGKLMGASIYLWDDDWPTPGGNRLGFEVYEVNDDGSISKFGETLYIDNLIRGDWNYIDLSNYDFFTDKDFFISTMQDTIGDYVPGTGLDTNSLHGNRAYLNVGGEMYPLADEGFEGVFMIRAHIDYTQTPSETGKVKTVKAISRNASKSVESNNKGIMNVFSKELVKEVDPSFRIGSRVSSVIKHEKVEDKVINKIPQARGGGIPIEDAVVTVLETGKSIKVDPITGEFSMRLPTGQYTLRAEAYGYYSQDSQMTVVEDEIARQTFILEEKPRGSITGRVIDRYYKNPASYALIRVVEDPRIEKVAADEDGYFTIPDVLVGTYTLKVVADGFTSGEFTVTVEADQVTEVELGLQRFVGYDDEIAYDDGTAENALVLNNAPNGLAVRFTPSQYGKVKGVNIFFWGNDWPTPGGNRIGFAIYDINENGEPIKVGDTIFVDDVVRGQWNYIDLSSIGFSTDRDYFISTIQDQAGSYCPGTGVDTSSPHGDRSYMNIDGEFQLISSEGVEGALMIRAIMEYSVSTPVITNLEEINYTNKDSITVEGMLSSEGKINIYVNDEKVASSNTENNRFAIEVELPLESNQIMATAEMDGIETEPSKLVTVIKDKVVPVLEVVEPEDNKKINAEVVHIRGNVRDNIGIKKLLINDKEITIDEDGNFHERSLVEQGENIIVVKAVDLAGNETVVERRVIVDLGLPVITNIEPSEDIELMAGDVLTVSFNAPTGGSGYFRLLLPTLSMTETTGIPMIEVDGLYTGTWTIPEGVIAKGIEIQVVYISPFGTEVTAIAEGKLNIIPEPEEITITNIEPSEDVELKAGDVLTVSFNAPIGGSGYFRLLVPSLNTAEDIGIPMVEENGLYTGTWTVPEGVVAKDLQVEVIYISSEGIRINGIAEGRVTILGNMGDLPNNSVIADNNAYDSDYLNSNAEAQLVLIEWLNAGNETYMKVDGNIVNEYGEIVGEGVLPNTIIYYDRDGNTKVYIK</sequence>
<dbReference type="InterPro" id="IPR013320">
    <property type="entry name" value="ConA-like_dom_sf"/>
</dbReference>
<dbReference type="Gene3D" id="2.60.120.200">
    <property type="match status" value="1"/>
</dbReference>
<dbReference type="PROSITE" id="PS51892">
    <property type="entry name" value="SUBTILASE"/>
    <property type="match status" value="1"/>
</dbReference>
<dbReference type="Gene3D" id="3.40.50.200">
    <property type="entry name" value="Peptidase S8/S53 domain"/>
    <property type="match status" value="1"/>
</dbReference>